<proteinExistence type="predicted"/>
<reference evidence="1" key="1">
    <citation type="journal article" date="2021" name="Open Biol.">
        <title>Shared evolutionary footprints suggest mitochondrial oxidative damage underlies multiple complex I losses in fungi.</title>
        <authorList>
            <person name="Schikora-Tamarit M.A."/>
            <person name="Marcet-Houben M."/>
            <person name="Nosek J."/>
            <person name="Gabaldon T."/>
        </authorList>
    </citation>
    <scope>NUCLEOTIDE SEQUENCE</scope>
    <source>
        <strain evidence="1">NCAIM Y.01608</strain>
    </source>
</reference>
<dbReference type="EMBL" id="JAEUBD010000095">
    <property type="protein sequence ID" value="KAH3677957.1"/>
    <property type="molecule type" value="Genomic_DNA"/>
</dbReference>
<organism evidence="1 2">
    <name type="scientific">Ogataea polymorpha</name>
    <dbReference type="NCBI Taxonomy" id="460523"/>
    <lineage>
        <taxon>Eukaryota</taxon>
        <taxon>Fungi</taxon>
        <taxon>Dikarya</taxon>
        <taxon>Ascomycota</taxon>
        <taxon>Saccharomycotina</taxon>
        <taxon>Pichiomycetes</taxon>
        <taxon>Pichiales</taxon>
        <taxon>Pichiaceae</taxon>
        <taxon>Ogataea</taxon>
    </lineage>
</organism>
<reference evidence="1" key="2">
    <citation type="submission" date="2021-01" db="EMBL/GenBank/DDBJ databases">
        <authorList>
            <person name="Schikora-Tamarit M.A."/>
        </authorList>
    </citation>
    <scope>NUCLEOTIDE SEQUENCE</scope>
    <source>
        <strain evidence="1">NCAIM Y.01608</strain>
    </source>
</reference>
<dbReference type="AlphaFoldDB" id="A0A9P8PTA3"/>
<accession>A0A9P8PTA3</accession>
<evidence type="ECO:0000313" key="1">
    <source>
        <dbReference type="EMBL" id="KAH3677957.1"/>
    </source>
</evidence>
<evidence type="ECO:0000313" key="2">
    <source>
        <dbReference type="Proteomes" id="UP000788993"/>
    </source>
</evidence>
<dbReference type="Proteomes" id="UP000788993">
    <property type="component" value="Unassembled WGS sequence"/>
</dbReference>
<gene>
    <name evidence="1" type="ORF">OGATHE_000612</name>
</gene>
<sequence length="212" mass="23468">MSLSSPSSMNWLYVRKIPISGCLIMLRIRRLLHVSTNSSELYMSKVVLPNVAARRSFFCQYGSNSSEAARMQWSTASARLSPMISRFSLAFGDRWSICSMASSKIALAERSVVDRRDDSPSNNGSFHYWELVHNIVAISKALKPVNSADNKPIIPEPDIDNLRSHIVLFKLSVIICIHTVPPVAKNHHQLAPSCPSETGNVAIFCVPENGGK</sequence>
<keyword evidence="2" id="KW-1185">Reference proteome</keyword>
<comment type="caution">
    <text evidence="1">The sequence shown here is derived from an EMBL/GenBank/DDBJ whole genome shotgun (WGS) entry which is preliminary data.</text>
</comment>
<name>A0A9P8PTA3_9ASCO</name>
<protein>
    <submittedName>
        <fullName evidence="1">Uncharacterized protein</fullName>
    </submittedName>
</protein>